<keyword evidence="4 15" id="KW-1133">Transmembrane helix</keyword>
<feature type="transmembrane region" description="Helical" evidence="15">
    <location>
        <begin position="12"/>
        <end position="30"/>
    </location>
</feature>
<comment type="function">
    <text evidence="13">Scramblase that mediates the translocation of glucosaminylphosphatidylinositol (alpha-D-GlcN-(1-6)-(1,2-diacyl-sn-glycero-3-phospho)-1D-myo-inositol, GlcN-PI) across the endoplasmic reticulum (ER) membrane, from the cytosolic leaflet to the luminal leaflet of the ER membrane, where it participates in the biosynthesis of glycosylphosphatidylinositol (GPI). GPI is a lipid glycoconjugate involved in post-translational modification of proteins. Can also translocate 1,2-diacyl-sn-glycero-3-phospho-(1D-myo-inositol) (phosphatidylinositol or PI), as well as several other phospholipids (1,2-diacyl-sn-glycero-3-phosphocholine, 1,2-diacyl-sn-glycero-3-phosphoethanolamine), and N-acetylglucosaminylphosphatidylinositol (GlcNAc-PI) in vitro.</text>
</comment>
<keyword evidence="5 15" id="KW-0472">Membrane</keyword>
<evidence type="ECO:0000256" key="13">
    <source>
        <dbReference type="ARBA" id="ARBA00045827"/>
    </source>
</evidence>
<dbReference type="CTD" id="6752686"/>
<evidence type="ECO:0000256" key="1">
    <source>
        <dbReference type="ARBA" id="ARBA00004141"/>
    </source>
</evidence>
<evidence type="ECO:0000256" key="5">
    <source>
        <dbReference type="ARBA" id="ARBA00023136"/>
    </source>
</evidence>
<dbReference type="STRING" id="10228.B3RV52"/>
<dbReference type="OMA" id="TTMWRAF"/>
<evidence type="ECO:0000256" key="7">
    <source>
        <dbReference type="ARBA" id="ARBA00024631"/>
    </source>
</evidence>
<evidence type="ECO:0000256" key="4">
    <source>
        <dbReference type="ARBA" id="ARBA00022989"/>
    </source>
</evidence>
<dbReference type="KEGG" id="tad:TRIADDRAFT_24450"/>
<feature type="transmembrane region" description="Helical" evidence="15">
    <location>
        <begin position="405"/>
        <end position="424"/>
    </location>
</feature>
<comment type="catalytic activity">
    <reaction evidence="9">
        <text>6-(alpha-D-glucosaminyl)-(1-octadecanoyl,2-(9Z)-octadecenoyl-sn-glycero-3-phospho)-1D-myo-inositol(in) = 6-(alpha-D-glucosaminyl)-(1-octadecanoyl,2-(9Z)-octadecenoyl-sn-glycero-3-phospho)-1D-myo-inositol(out)</text>
        <dbReference type="Rhea" id="RHEA:71495"/>
        <dbReference type="ChEBI" id="CHEBI:190691"/>
    </reaction>
</comment>
<feature type="transmembrane region" description="Helical" evidence="15">
    <location>
        <begin position="283"/>
        <end position="302"/>
    </location>
</feature>
<comment type="catalytic activity">
    <reaction evidence="7">
        <text>a 1,2-diacyl-sn-glycero-3-phosphocholine(in) = a 1,2-diacyl-sn-glycero-3-phosphocholine(out)</text>
        <dbReference type="Rhea" id="RHEA:38571"/>
        <dbReference type="ChEBI" id="CHEBI:57643"/>
    </reaction>
</comment>
<evidence type="ECO:0000256" key="10">
    <source>
        <dbReference type="ARBA" id="ARBA00040905"/>
    </source>
</evidence>
<feature type="transmembrane region" description="Helical" evidence="15">
    <location>
        <begin position="344"/>
        <end position="362"/>
    </location>
</feature>
<protein>
    <recommendedName>
        <fullName evidence="10">Lipid scramblase CLPTM1L</fullName>
    </recommendedName>
    <alternativeName>
        <fullName evidence="12">Cisplatin resistance-related protein 9</fullName>
    </alternativeName>
    <alternativeName>
        <fullName evidence="11">Cleft lip and palate transmembrane protein 1-like protein</fullName>
    </alternativeName>
</protein>
<name>B3RV52_TRIAD</name>
<dbReference type="PANTHER" id="PTHR21347">
    <property type="entry name" value="CLEFT LIP AND PALATE ASSOCIATED TRANSMEMBRANE PROTEIN-RELATED"/>
    <property type="match status" value="1"/>
</dbReference>
<evidence type="ECO:0000256" key="14">
    <source>
        <dbReference type="ARBA" id="ARBA00093208"/>
    </source>
</evidence>
<dbReference type="GO" id="GO:0012505">
    <property type="term" value="C:endomembrane system"/>
    <property type="evidence" value="ECO:0000318"/>
    <property type="project" value="GO_Central"/>
</dbReference>
<proteinExistence type="inferred from homology"/>
<dbReference type="InParanoid" id="B3RV52"/>
<dbReference type="AlphaFoldDB" id="B3RV52"/>
<keyword evidence="3 15" id="KW-0812">Transmembrane</keyword>
<evidence type="ECO:0000256" key="15">
    <source>
        <dbReference type="SAM" id="Phobius"/>
    </source>
</evidence>
<comment type="subcellular location">
    <subcellularLocation>
        <location evidence="1">Membrane</location>
        <topology evidence="1">Multi-pass membrane protein</topology>
    </subcellularLocation>
</comment>
<comment type="similarity">
    <text evidence="2">Belongs to the CLPTM1 family.</text>
</comment>
<comment type="catalytic activity">
    <reaction evidence="14">
        <text>a 6-(alpha-D-glucosaminyl)-1-(1,2-diacyl-sn-glycero-3-phospho)-1D-myo-inositol(in) = a 6-(alpha-D-glucosaminyl)-1-(1,2-diacyl-sn-glycero-3-phospho)-1D-myo-inositol(out)</text>
        <dbReference type="Rhea" id="RHEA:71491"/>
        <dbReference type="ChEBI" id="CHEBI:57997"/>
    </reaction>
</comment>
<feature type="transmembrane region" description="Helical" evidence="15">
    <location>
        <begin position="430"/>
        <end position="448"/>
    </location>
</feature>
<dbReference type="PhylomeDB" id="B3RV52"/>
<dbReference type="Proteomes" id="UP000009022">
    <property type="component" value="Unassembled WGS sequence"/>
</dbReference>
<dbReference type="HOGENOM" id="CLU_019907_4_1_1"/>
<evidence type="ECO:0000256" key="2">
    <source>
        <dbReference type="ARBA" id="ARBA00009310"/>
    </source>
</evidence>
<evidence type="ECO:0000256" key="9">
    <source>
        <dbReference type="ARBA" id="ARBA00036810"/>
    </source>
</evidence>
<evidence type="ECO:0000256" key="12">
    <source>
        <dbReference type="ARBA" id="ARBA00043155"/>
    </source>
</evidence>
<evidence type="ECO:0000256" key="11">
    <source>
        <dbReference type="ARBA" id="ARBA00042320"/>
    </source>
</evidence>
<evidence type="ECO:0000313" key="16">
    <source>
        <dbReference type="EMBL" id="EDV25935.1"/>
    </source>
</evidence>
<dbReference type="Pfam" id="PF05602">
    <property type="entry name" value="CLPTM1"/>
    <property type="match status" value="1"/>
</dbReference>
<dbReference type="PANTHER" id="PTHR21347:SF0">
    <property type="entry name" value="LIPID SCRAMBLASE CLPTM1L"/>
    <property type="match status" value="1"/>
</dbReference>
<dbReference type="GO" id="GO:0016020">
    <property type="term" value="C:membrane"/>
    <property type="evidence" value="ECO:0000318"/>
    <property type="project" value="GO_Central"/>
</dbReference>
<evidence type="ECO:0000256" key="6">
    <source>
        <dbReference type="ARBA" id="ARBA00024615"/>
    </source>
</evidence>
<dbReference type="InterPro" id="IPR008429">
    <property type="entry name" value="CLPTM1"/>
</dbReference>
<dbReference type="RefSeq" id="XP_002111968.1">
    <property type="nucleotide sequence ID" value="XM_002111932.1"/>
</dbReference>
<dbReference type="OrthoDB" id="378564at2759"/>
<comment type="catalytic activity">
    <reaction evidence="6">
        <text>a 1,2-diacyl-sn-glycero-3-phosphoethanolamine(in) = a 1,2-diacyl-sn-glycero-3-phosphoethanolamine(out)</text>
        <dbReference type="Rhea" id="RHEA:38895"/>
        <dbReference type="ChEBI" id="CHEBI:64612"/>
    </reaction>
</comment>
<accession>B3RV52</accession>
<dbReference type="FunCoup" id="B3RV52">
    <property type="interactions" value="1555"/>
</dbReference>
<evidence type="ECO:0000256" key="8">
    <source>
        <dbReference type="ARBA" id="ARBA00035895"/>
    </source>
</evidence>
<dbReference type="GeneID" id="6752686"/>
<sequence>MAWLTCGRATVVVFLSYMVYNFYALYLLFYPQQCSIVAKNENNCLRPFLKDDAKLSLQIYTSVKSTKQSIRKLSSIYTEEDFHYHKAFTKSVNVTLPSAVVKNGTLFAHIVIYPYLQMIDGHSLAYTIAPLTRYAIPKADTQHLLSSSIQNRCSSPLIILQTLNRPKSHWKKTVSVRLMTEKFLFDMKQFPAEIFSLLRLTNGDQYLPFLHVTEMSQTLRQAEVIDVNTTVKVLHIDYQPISVGALRFWVSMEESMKLIRKLGFSDNDIDKVKGIFSSGNLKLLLLTFVISLVHVLLDFLAFKNDVNFWKGRKTTAGLSPTTVIWHSFSYSVIFLYLLDEDASYLVIVPLGISTIIEIWKLAKVFKVTLERKPEHWLPSIQFGQRSKAEQESESYDLEAIRYLSYFLYPLVLIGAIYCLIYNSYKSWYSWILHSLVNGIYAFGFLFMLPQLFINYKLKSVAHLPWRAFMYKAFNTFIDDVFAFIIIMPTSHRLAVFRDDFVFLIYLYQRWLYPVDKSRVNEFGMSYEDKESKPHSD</sequence>
<evidence type="ECO:0000256" key="3">
    <source>
        <dbReference type="ARBA" id="ARBA00022692"/>
    </source>
</evidence>
<evidence type="ECO:0000313" key="17">
    <source>
        <dbReference type="Proteomes" id="UP000009022"/>
    </source>
</evidence>
<comment type="catalytic activity">
    <reaction evidence="8">
        <text>a 1,2-diacyl-sn-glycero-3-phospho-(1D-myo-inositol)(in) = a 1,2-diacyl-sn-glycero-3-phospho-(1D-myo-inositol)(out)</text>
        <dbReference type="Rhea" id="RHEA:38691"/>
        <dbReference type="ChEBI" id="CHEBI:57880"/>
    </reaction>
</comment>
<keyword evidence="17" id="KW-1185">Reference proteome</keyword>
<organism evidence="16 17">
    <name type="scientific">Trichoplax adhaerens</name>
    <name type="common">Trichoplax reptans</name>
    <dbReference type="NCBI Taxonomy" id="10228"/>
    <lineage>
        <taxon>Eukaryota</taxon>
        <taxon>Metazoa</taxon>
        <taxon>Placozoa</taxon>
        <taxon>Uniplacotomia</taxon>
        <taxon>Trichoplacea</taxon>
        <taxon>Trichoplacidae</taxon>
        <taxon>Trichoplax</taxon>
    </lineage>
</organism>
<gene>
    <name evidence="16" type="ORF">TRIADDRAFT_24450</name>
</gene>
<reference evidence="16 17" key="1">
    <citation type="journal article" date="2008" name="Nature">
        <title>The Trichoplax genome and the nature of placozoans.</title>
        <authorList>
            <person name="Srivastava M."/>
            <person name="Begovic E."/>
            <person name="Chapman J."/>
            <person name="Putnam N.H."/>
            <person name="Hellsten U."/>
            <person name="Kawashima T."/>
            <person name="Kuo A."/>
            <person name="Mitros T."/>
            <person name="Salamov A."/>
            <person name="Carpenter M.L."/>
            <person name="Signorovitch A.Y."/>
            <person name="Moreno M.A."/>
            <person name="Kamm K."/>
            <person name="Grimwood J."/>
            <person name="Schmutz J."/>
            <person name="Shapiro H."/>
            <person name="Grigoriev I.V."/>
            <person name="Buss L.W."/>
            <person name="Schierwater B."/>
            <person name="Dellaporta S.L."/>
            <person name="Rokhsar D.S."/>
        </authorList>
    </citation>
    <scope>NUCLEOTIDE SEQUENCE [LARGE SCALE GENOMIC DNA]</scope>
    <source>
        <strain evidence="16 17">Grell-BS-1999</strain>
    </source>
</reference>
<dbReference type="EMBL" id="DS985244">
    <property type="protein sequence ID" value="EDV25935.1"/>
    <property type="molecule type" value="Genomic_DNA"/>
</dbReference>
<dbReference type="eggNOG" id="KOG2489">
    <property type="taxonomic scope" value="Eukaryota"/>
</dbReference>
<feature type="transmembrane region" description="Helical" evidence="15">
    <location>
        <begin position="314"/>
        <end position="338"/>
    </location>
</feature>